<sequence>MSTTRFLIPLDAIIDLLDERRAFYTGYKAYQEELGAADCYELGLLQATKDIDGKLRDLHVPIIEAGVYEYEPLPSIGEVVDQIRAQREEARA</sequence>
<gene>
    <name evidence="1" type="ORF">D2E22_1048</name>
</gene>
<reference evidence="1 2" key="1">
    <citation type="submission" date="2018-09" db="EMBL/GenBank/DDBJ databases">
        <title>Characterization of the phylogenetic diversity of five novel species belonging to the genus Bifidobacterium.</title>
        <authorList>
            <person name="Lugli G.A."/>
            <person name="Duranti S."/>
            <person name="Milani C."/>
        </authorList>
    </citation>
    <scope>NUCLEOTIDE SEQUENCE [LARGE SCALE GENOMIC DNA]</scope>
    <source>
        <strain evidence="1 2">2020B</strain>
    </source>
</reference>
<protein>
    <submittedName>
        <fullName evidence="1">Uncharacterized protein</fullName>
    </submittedName>
</protein>
<keyword evidence="2" id="KW-1185">Reference proteome</keyword>
<dbReference type="AlphaFoldDB" id="A0A430F7M5"/>
<proteinExistence type="predicted"/>
<dbReference type="Proteomes" id="UP000288052">
    <property type="component" value="Unassembled WGS sequence"/>
</dbReference>
<dbReference type="EMBL" id="QXGI01000003">
    <property type="protein sequence ID" value="RSX48910.1"/>
    <property type="molecule type" value="Genomic_DNA"/>
</dbReference>
<name>A0A430F7M5_9BIFI</name>
<accession>A0A430F7M5</accession>
<dbReference type="RefSeq" id="WP_126032054.1">
    <property type="nucleotide sequence ID" value="NZ_QXGI01000003.1"/>
</dbReference>
<organism evidence="1 2">
    <name type="scientific">Bifidobacterium castoris</name>
    <dbReference type="NCBI Taxonomy" id="2306972"/>
    <lineage>
        <taxon>Bacteria</taxon>
        <taxon>Bacillati</taxon>
        <taxon>Actinomycetota</taxon>
        <taxon>Actinomycetes</taxon>
        <taxon>Bifidobacteriales</taxon>
        <taxon>Bifidobacteriaceae</taxon>
        <taxon>Bifidobacterium</taxon>
    </lineage>
</organism>
<comment type="caution">
    <text evidence="1">The sequence shown here is derived from an EMBL/GenBank/DDBJ whole genome shotgun (WGS) entry which is preliminary data.</text>
</comment>
<evidence type="ECO:0000313" key="1">
    <source>
        <dbReference type="EMBL" id="RSX48910.1"/>
    </source>
</evidence>
<evidence type="ECO:0000313" key="2">
    <source>
        <dbReference type="Proteomes" id="UP000288052"/>
    </source>
</evidence>